<dbReference type="InterPro" id="IPR050426">
    <property type="entry name" value="Glycosyltransferase_28"/>
</dbReference>
<dbReference type="Pfam" id="PF06722">
    <property type="entry name" value="EryCIII-like_C"/>
    <property type="match status" value="1"/>
</dbReference>
<dbReference type="CDD" id="cd03784">
    <property type="entry name" value="GT1_Gtf-like"/>
    <property type="match status" value="1"/>
</dbReference>
<dbReference type="EMBL" id="CAJNDS010000824">
    <property type="protein sequence ID" value="CAE7236194.1"/>
    <property type="molecule type" value="Genomic_DNA"/>
</dbReference>
<dbReference type="InterPro" id="IPR002213">
    <property type="entry name" value="UDP_glucos_trans"/>
</dbReference>
<dbReference type="InterPro" id="IPR010610">
    <property type="entry name" value="EryCIII-like_C"/>
</dbReference>
<feature type="domain" description="Erythromycin biosynthesis protein CIII-like C-terminal" evidence="2">
    <location>
        <begin position="166"/>
        <end position="253"/>
    </location>
</feature>
<dbReference type="PANTHER" id="PTHR48050:SF13">
    <property type="entry name" value="STEROL 3-BETA-GLUCOSYLTRANSFERASE UGT80A2"/>
    <property type="match status" value="1"/>
</dbReference>
<dbReference type="Gene3D" id="3.40.50.2000">
    <property type="entry name" value="Glycogen Phosphorylase B"/>
    <property type="match status" value="1"/>
</dbReference>
<dbReference type="GO" id="GO:0016906">
    <property type="term" value="F:sterol 3-beta-glucosyltransferase activity"/>
    <property type="evidence" value="ECO:0007669"/>
    <property type="project" value="UniProtKB-ARBA"/>
</dbReference>
<keyword evidence="1" id="KW-0808">Transferase</keyword>
<dbReference type="Proteomes" id="UP000604046">
    <property type="component" value="Unassembled WGS sequence"/>
</dbReference>
<name>A0A812KUB4_9DINO</name>
<keyword evidence="4" id="KW-1185">Reference proteome</keyword>
<dbReference type="PANTHER" id="PTHR48050">
    <property type="entry name" value="STEROL 3-BETA-GLUCOSYLTRANSFERASE"/>
    <property type="match status" value="1"/>
</dbReference>
<comment type="caution">
    <text evidence="3">The sequence shown here is derived from an EMBL/GenBank/DDBJ whole genome shotgun (WGS) entry which is preliminary data.</text>
</comment>
<evidence type="ECO:0000313" key="4">
    <source>
        <dbReference type="Proteomes" id="UP000604046"/>
    </source>
</evidence>
<reference evidence="3" key="1">
    <citation type="submission" date="2021-02" db="EMBL/GenBank/DDBJ databases">
        <authorList>
            <person name="Dougan E. K."/>
            <person name="Rhodes N."/>
            <person name="Thang M."/>
            <person name="Chan C."/>
        </authorList>
    </citation>
    <scope>NUCLEOTIDE SEQUENCE</scope>
</reference>
<protein>
    <submittedName>
        <fullName evidence="3">UGT80A2 protein</fullName>
    </submittedName>
</protein>
<evidence type="ECO:0000259" key="2">
    <source>
        <dbReference type="Pfam" id="PF06722"/>
    </source>
</evidence>
<organism evidence="3 4">
    <name type="scientific">Symbiodinium natans</name>
    <dbReference type="NCBI Taxonomy" id="878477"/>
    <lineage>
        <taxon>Eukaryota</taxon>
        <taxon>Sar</taxon>
        <taxon>Alveolata</taxon>
        <taxon>Dinophyceae</taxon>
        <taxon>Suessiales</taxon>
        <taxon>Symbiodiniaceae</taxon>
        <taxon>Symbiodinium</taxon>
    </lineage>
</organism>
<dbReference type="OrthoDB" id="420229at2759"/>
<dbReference type="FunFam" id="3.40.50.2000:FF:000009">
    <property type="entry name" value="Sterol 3-beta-glucosyltransferase UGT80A2"/>
    <property type="match status" value="1"/>
</dbReference>
<evidence type="ECO:0000256" key="1">
    <source>
        <dbReference type="ARBA" id="ARBA00022679"/>
    </source>
</evidence>
<gene>
    <name evidence="3" type="primary">UGT80A2</name>
    <name evidence="3" type="ORF">SNAT2548_LOCUS10159</name>
</gene>
<evidence type="ECO:0000313" key="3">
    <source>
        <dbReference type="EMBL" id="CAE7236194.1"/>
    </source>
</evidence>
<sequence>MLCPVPCMIHAVDYEPNVGFGDPGSQWWNRLTYYIANRVYSKCILGLPKEEFQLHDVDYARINAFMLEEMPVEYAISARLFPRPSSWPAHATITEFRERDKAKHWTAPPDLLQFLSDYPDPLYVGFGSMVNEKPDEVGQIILDVSCEMNLPVLLNAGWGGIRVSDGQLPSHAFIVNDIPYDWLFSRVRAVVHHGGSGTTHSALRFGKPQLLIPHISDQFLWMRLVNAAGFGPMGFPIKAFTKDAFRTKLTELLSGEYRKPG</sequence>
<dbReference type="AlphaFoldDB" id="A0A812KUB4"/>
<proteinExistence type="predicted"/>
<dbReference type="SUPFAM" id="SSF53756">
    <property type="entry name" value="UDP-Glycosyltransferase/glycogen phosphorylase"/>
    <property type="match status" value="1"/>
</dbReference>
<accession>A0A812KUB4</accession>